<name>F0SG96_RUBBR</name>
<keyword evidence="6 20" id="KW-0812">Transmembrane</keyword>
<dbReference type="PANTHER" id="PTHR34299:SF1">
    <property type="entry name" value="DIACYLGLYCEROL KINASE"/>
    <property type="match status" value="1"/>
</dbReference>
<dbReference type="Gene3D" id="1.10.287.3610">
    <property type="match status" value="1"/>
</dbReference>
<comment type="subcellular location">
    <subcellularLocation>
        <location evidence="1">Cell membrane</location>
        <topology evidence="1">Multi-pass membrane protein</topology>
    </subcellularLocation>
</comment>
<dbReference type="Proteomes" id="UP000006860">
    <property type="component" value="Chromosome"/>
</dbReference>
<evidence type="ECO:0000256" key="10">
    <source>
        <dbReference type="ARBA" id="ARBA00022989"/>
    </source>
</evidence>
<dbReference type="RefSeq" id="WP_013628165.1">
    <property type="nucleotide sequence ID" value="NC_015174.1"/>
</dbReference>
<feature type="binding site" evidence="17">
    <location>
        <begin position="119"/>
        <end position="120"/>
    </location>
    <ligand>
        <name>ATP</name>
        <dbReference type="ChEBI" id="CHEBI:30616"/>
    </ligand>
</feature>
<feature type="region of interest" description="Disordered" evidence="19">
    <location>
        <begin position="1"/>
        <end position="24"/>
    </location>
</feature>
<keyword evidence="14" id="KW-1208">Phospholipid metabolism</keyword>
<keyword evidence="12 20" id="KW-0472">Membrane</keyword>
<dbReference type="Pfam" id="PF01219">
    <property type="entry name" value="DAGK_prokar"/>
    <property type="match status" value="1"/>
</dbReference>
<evidence type="ECO:0000313" key="21">
    <source>
        <dbReference type="EMBL" id="ADY59438.1"/>
    </source>
</evidence>
<dbReference type="InterPro" id="IPR033717">
    <property type="entry name" value="UDPK"/>
</dbReference>
<evidence type="ECO:0000256" key="18">
    <source>
        <dbReference type="PIRSR" id="PIRSR600829-4"/>
    </source>
</evidence>
<evidence type="ECO:0000313" key="22">
    <source>
        <dbReference type="Proteomes" id="UP000006860"/>
    </source>
</evidence>
<feature type="binding site" evidence="16">
    <location>
        <position position="34"/>
    </location>
    <ligand>
        <name>substrate</name>
    </ligand>
</feature>
<feature type="binding site" evidence="18">
    <location>
        <position position="53"/>
    </location>
    <ligand>
        <name>a divalent metal cation</name>
        <dbReference type="ChEBI" id="CHEBI:60240"/>
    </ligand>
</feature>
<evidence type="ECO:0000256" key="15">
    <source>
        <dbReference type="PIRSR" id="PIRSR600829-1"/>
    </source>
</evidence>
<evidence type="ECO:0000256" key="17">
    <source>
        <dbReference type="PIRSR" id="PIRSR600829-3"/>
    </source>
</evidence>
<evidence type="ECO:0000256" key="9">
    <source>
        <dbReference type="ARBA" id="ARBA00022840"/>
    </source>
</evidence>
<feature type="active site" description="Proton acceptor" evidence="15">
    <location>
        <position position="94"/>
    </location>
</feature>
<comment type="similarity">
    <text evidence="2">Belongs to the bacterial diacylglycerol kinase family.</text>
</comment>
<keyword evidence="10 20" id="KW-1133">Transmembrane helix</keyword>
<keyword evidence="5" id="KW-0808">Transferase</keyword>
<keyword evidence="9 17" id="KW-0067">ATP-binding</keyword>
<dbReference type="GO" id="GO:0005886">
    <property type="term" value="C:plasma membrane"/>
    <property type="evidence" value="ECO:0007669"/>
    <property type="project" value="UniProtKB-SubCell"/>
</dbReference>
<keyword evidence="11" id="KW-0443">Lipid metabolism</keyword>
<proteinExistence type="inferred from homology"/>
<protein>
    <submittedName>
        <fullName evidence="21">Diacylglycerol kinase</fullName>
    </submittedName>
</protein>
<feature type="binding site" evidence="17">
    <location>
        <begin position="110"/>
        <end position="112"/>
    </location>
    <ligand>
        <name>ATP</name>
        <dbReference type="ChEBI" id="CHEBI:30616"/>
    </ligand>
</feature>
<keyword evidence="8 21" id="KW-0418">Kinase</keyword>
<keyword evidence="18" id="KW-0479">Metal-binding</keyword>
<dbReference type="EMBL" id="CP002546">
    <property type="protein sequence ID" value="ADY59438.1"/>
    <property type="molecule type" value="Genomic_DNA"/>
</dbReference>
<evidence type="ECO:0000256" key="16">
    <source>
        <dbReference type="PIRSR" id="PIRSR600829-2"/>
    </source>
</evidence>
<feature type="binding site" evidence="16">
    <location>
        <position position="94"/>
    </location>
    <ligand>
        <name>substrate</name>
    </ligand>
</feature>
<dbReference type="GO" id="GO:0005524">
    <property type="term" value="F:ATP binding"/>
    <property type="evidence" value="ECO:0007669"/>
    <property type="project" value="UniProtKB-KW"/>
</dbReference>
<accession>F0SG96</accession>
<keyword evidence="22" id="KW-1185">Reference proteome</keyword>
<dbReference type="HOGENOM" id="CLU_112343_2_2_0"/>
<dbReference type="InterPro" id="IPR036945">
    <property type="entry name" value="DAGK_sf"/>
</dbReference>
<evidence type="ECO:0000256" key="4">
    <source>
        <dbReference type="ARBA" id="ARBA00022516"/>
    </source>
</evidence>
<evidence type="ECO:0000256" key="8">
    <source>
        <dbReference type="ARBA" id="ARBA00022777"/>
    </source>
</evidence>
<evidence type="ECO:0000256" key="20">
    <source>
        <dbReference type="SAM" id="Phobius"/>
    </source>
</evidence>
<dbReference type="GO" id="GO:0016301">
    <property type="term" value="F:kinase activity"/>
    <property type="evidence" value="ECO:0007669"/>
    <property type="project" value="UniProtKB-KW"/>
</dbReference>
<dbReference type="STRING" id="756272.Plabr_1828"/>
<dbReference type="AlphaFoldDB" id="F0SG96"/>
<organism evidence="21 22">
    <name type="scientific">Rubinisphaera brasiliensis (strain ATCC 49424 / DSM 5305 / JCM 21570 / IAM 15109 / NBRC 103401 / IFAM 1448)</name>
    <name type="common">Planctomyces brasiliensis</name>
    <dbReference type="NCBI Taxonomy" id="756272"/>
    <lineage>
        <taxon>Bacteria</taxon>
        <taxon>Pseudomonadati</taxon>
        <taxon>Planctomycetota</taxon>
        <taxon>Planctomycetia</taxon>
        <taxon>Planctomycetales</taxon>
        <taxon>Planctomycetaceae</taxon>
        <taxon>Rubinisphaera</taxon>
    </lineage>
</organism>
<dbReference type="KEGG" id="pbs:Plabr_1828"/>
<evidence type="ECO:0000256" key="2">
    <source>
        <dbReference type="ARBA" id="ARBA00005967"/>
    </source>
</evidence>
<evidence type="ECO:0000256" key="1">
    <source>
        <dbReference type="ARBA" id="ARBA00004651"/>
    </source>
</evidence>
<reference evidence="22" key="1">
    <citation type="submission" date="2011-02" db="EMBL/GenBank/DDBJ databases">
        <title>The complete genome of Planctomyces brasiliensis DSM 5305.</title>
        <authorList>
            <person name="Lucas S."/>
            <person name="Copeland A."/>
            <person name="Lapidus A."/>
            <person name="Bruce D."/>
            <person name="Goodwin L."/>
            <person name="Pitluck S."/>
            <person name="Kyrpides N."/>
            <person name="Mavromatis K."/>
            <person name="Pagani I."/>
            <person name="Ivanova N."/>
            <person name="Ovchinnikova G."/>
            <person name="Lu M."/>
            <person name="Detter J.C."/>
            <person name="Han C."/>
            <person name="Land M."/>
            <person name="Hauser L."/>
            <person name="Markowitz V."/>
            <person name="Cheng J.-F."/>
            <person name="Hugenholtz P."/>
            <person name="Woyke T."/>
            <person name="Wu D."/>
            <person name="Tindall B."/>
            <person name="Pomrenke H.G."/>
            <person name="Brambilla E."/>
            <person name="Klenk H.-P."/>
            <person name="Eisen J.A."/>
        </authorList>
    </citation>
    <scope>NUCLEOTIDE SEQUENCE [LARGE SCALE GENOMIC DNA]</scope>
    <source>
        <strain evidence="22">ATCC 49424 / DSM 5305 / JCM 21570 / NBRC 103401 / IFAM 1448</strain>
    </source>
</reference>
<evidence type="ECO:0000256" key="5">
    <source>
        <dbReference type="ARBA" id="ARBA00022679"/>
    </source>
</evidence>
<dbReference type="InterPro" id="IPR000829">
    <property type="entry name" value="DAGK"/>
</dbReference>
<feature type="binding site" evidence="17">
    <location>
        <position position="53"/>
    </location>
    <ligand>
        <name>ATP</name>
        <dbReference type="ChEBI" id="CHEBI:30616"/>
    </ligand>
</feature>
<evidence type="ECO:0000256" key="14">
    <source>
        <dbReference type="ARBA" id="ARBA00023264"/>
    </source>
</evidence>
<feature type="binding site" evidence="17">
    <location>
        <position position="101"/>
    </location>
    <ligand>
        <name>ATP</name>
        <dbReference type="ChEBI" id="CHEBI:30616"/>
    </ligand>
</feature>
<evidence type="ECO:0000256" key="3">
    <source>
        <dbReference type="ARBA" id="ARBA00022475"/>
    </source>
</evidence>
<feature type="transmembrane region" description="Helical" evidence="20">
    <location>
        <begin position="121"/>
        <end position="146"/>
    </location>
</feature>
<feature type="binding site" evidence="18">
    <location>
        <position position="101"/>
    </location>
    <ligand>
        <name>a divalent metal cation</name>
        <dbReference type="ChEBI" id="CHEBI:60240"/>
    </ligand>
</feature>
<feature type="binding site" evidence="17">
    <location>
        <position position="34"/>
    </location>
    <ligand>
        <name>ATP</name>
        <dbReference type="ChEBI" id="CHEBI:30616"/>
    </ligand>
</feature>
<dbReference type="CDD" id="cd14265">
    <property type="entry name" value="UDPK_IM_like"/>
    <property type="match status" value="1"/>
</dbReference>
<dbReference type="GO" id="GO:0008654">
    <property type="term" value="P:phospholipid biosynthetic process"/>
    <property type="evidence" value="ECO:0007669"/>
    <property type="project" value="UniProtKB-KW"/>
</dbReference>
<dbReference type="PANTHER" id="PTHR34299">
    <property type="entry name" value="DIACYLGLYCEROL KINASE"/>
    <property type="match status" value="1"/>
</dbReference>
<evidence type="ECO:0000256" key="6">
    <source>
        <dbReference type="ARBA" id="ARBA00022692"/>
    </source>
</evidence>
<dbReference type="GO" id="GO:0046872">
    <property type="term" value="F:metal ion binding"/>
    <property type="evidence" value="ECO:0007669"/>
    <property type="project" value="UniProtKB-KW"/>
</dbReference>
<evidence type="ECO:0000256" key="13">
    <source>
        <dbReference type="ARBA" id="ARBA00023209"/>
    </source>
</evidence>
<keyword evidence="4" id="KW-0444">Lipid biosynthesis</keyword>
<keyword evidence="13" id="KW-0594">Phospholipid biosynthesis</keyword>
<sequence length="152" mass="16313">MTDPDPVKTTSPPAAADGSETYREPELPSFQRSRLLSAFGFAIRGFVSAVKTERNLQIHLCVAAVVVACGLFFRVSLLEWAVLAIVISLVISAELFNTALERTLDRISPEYHPLTGQAKDVAAAAVLILSLGAVAVGLIIFLPYTWELLSAG</sequence>
<feature type="transmembrane region" description="Helical" evidence="20">
    <location>
        <begin position="80"/>
        <end position="100"/>
    </location>
</feature>
<gene>
    <name evidence="21" type="ordered locus">Plabr_1828</name>
</gene>
<keyword evidence="7 17" id="KW-0547">Nucleotide-binding</keyword>
<evidence type="ECO:0000256" key="12">
    <source>
        <dbReference type="ARBA" id="ARBA00023136"/>
    </source>
</evidence>
<evidence type="ECO:0000256" key="7">
    <source>
        <dbReference type="ARBA" id="ARBA00022741"/>
    </source>
</evidence>
<evidence type="ECO:0000256" key="19">
    <source>
        <dbReference type="SAM" id="MobiDB-lite"/>
    </source>
</evidence>
<evidence type="ECO:0000256" key="11">
    <source>
        <dbReference type="ARBA" id="ARBA00023098"/>
    </source>
</evidence>
<keyword evidence="18" id="KW-0460">Magnesium</keyword>
<comment type="cofactor">
    <cofactor evidence="18">
        <name>Mg(2+)</name>
        <dbReference type="ChEBI" id="CHEBI:18420"/>
    </cofactor>
    <text evidence="18">Mn(2+), Zn(2+), Cd(2+) and Co(2+) support activity to lesser extents.</text>
</comment>
<keyword evidence="3" id="KW-1003">Cell membrane</keyword>
<feature type="transmembrane region" description="Helical" evidence="20">
    <location>
        <begin position="56"/>
        <end position="74"/>
    </location>
</feature>
<dbReference type="eggNOG" id="COG0818">
    <property type="taxonomic scope" value="Bacteria"/>
</dbReference>